<comment type="similarity">
    <text evidence="2">Belongs to the TamA family.</text>
</comment>
<sequence length="590" mass="65377">MAGERLSRASIPVMTQRTHRHWTGLLLASCLVCGPLAAAELEVRLTPANKTLKDNVEAHIGPLGERDAVALRRFARHAEREARKALQALGHYRARIRSEVRGEGDKARLRLSIETGEPVRLRRVEVRIDGEASALAAFRLPSSARLKPGAVLDHGAYDDAKRLIANQALRYGFFDGRFVEHSLTVDPAEGVADIRLIYASGARYRLGAVQFEGDTPFDDDLLQRMVPFGRDIPYDSDRIAELNQALLSSNYFSDVRIDASPEQAEDRRIPLRVALQARKPRTLGVGLGFSTDVGPRLRGSWTRHWRGEGGHRLGADFEFSAPRQNLSTWYEIPLDPPLSDSLRFTTGYQQEDLVDTESRRLTLGSQWQSLLASDWLRVVSLRWEQENYRVGEDEGNSSLLLPGIGFSRTVSDSKVDPSRGWRLQADLAGAQRTLLSDADLLHVNLQARGLTTFAGGHRLLGRLQLGGIATNDFSAVPPSLRFFAGGDQSVRGYDYQTLSPRDDADNRIGGRYLAVASVEYQYPLAERWRLASFVDHGNAFDGLSDPLKTGVGIGLRWISPAGPIRLDLAHALDSDEGSGFRIHFSMGPEL</sequence>
<comment type="subcellular location">
    <subcellularLocation>
        <location evidence="1">Cell outer membrane</location>
    </subcellularLocation>
</comment>
<dbReference type="FunFam" id="2.40.160.50:FF:000012">
    <property type="entry name" value="Outer membrane protein Omp85 family"/>
    <property type="match status" value="1"/>
</dbReference>
<gene>
    <name evidence="14" type="ORF">SAMN05216580_2594</name>
</gene>
<dbReference type="Gene3D" id="3.10.20.310">
    <property type="entry name" value="membrane protein fhac"/>
    <property type="match status" value="3"/>
</dbReference>
<evidence type="ECO:0000256" key="7">
    <source>
        <dbReference type="ARBA" id="ARBA00023136"/>
    </source>
</evidence>
<keyword evidence="6" id="KW-0732">Signal</keyword>
<dbReference type="InterPro" id="IPR035243">
    <property type="entry name" value="TamA_POTRA_Dom_1"/>
</dbReference>
<evidence type="ECO:0000313" key="14">
    <source>
        <dbReference type="EMBL" id="SDU36710.1"/>
    </source>
</evidence>
<evidence type="ECO:0000259" key="12">
    <source>
        <dbReference type="Pfam" id="PF07244"/>
    </source>
</evidence>
<evidence type="ECO:0000259" key="11">
    <source>
        <dbReference type="Pfam" id="PF01103"/>
    </source>
</evidence>
<evidence type="ECO:0000313" key="15">
    <source>
        <dbReference type="Proteomes" id="UP000243063"/>
    </source>
</evidence>
<evidence type="ECO:0000256" key="4">
    <source>
        <dbReference type="ARBA" id="ARBA00022452"/>
    </source>
</evidence>
<dbReference type="PANTHER" id="PTHR12815:SF47">
    <property type="entry name" value="TRANSLOCATION AND ASSEMBLY MODULE SUBUNIT TAMA"/>
    <property type="match status" value="1"/>
</dbReference>
<dbReference type="Proteomes" id="UP000243063">
    <property type="component" value="Chromosome I"/>
</dbReference>
<dbReference type="GO" id="GO:0009306">
    <property type="term" value="P:protein secretion"/>
    <property type="evidence" value="ECO:0007669"/>
    <property type="project" value="TreeGrafter"/>
</dbReference>
<feature type="domain" description="POTRA" evidence="12">
    <location>
        <begin position="204"/>
        <end position="264"/>
    </location>
</feature>
<evidence type="ECO:0000256" key="6">
    <source>
        <dbReference type="ARBA" id="ARBA00022729"/>
    </source>
</evidence>
<dbReference type="Pfam" id="PF07244">
    <property type="entry name" value="POTRA"/>
    <property type="match status" value="1"/>
</dbReference>
<keyword evidence="15" id="KW-1185">Reference proteome</keyword>
<keyword evidence="8" id="KW-0998">Cell outer membrane</keyword>
<name>A0A1H2HXR7_9GAMM</name>
<feature type="domain" description="Bacterial surface antigen (D15)" evidence="11">
    <location>
        <begin position="314"/>
        <end position="587"/>
    </location>
</feature>
<evidence type="ECO:0000256" key="9">
    <source>
        <dbReference type="ARBA" id="ARBA00033063"/>
    </source>
</evidence>
<dbReference type="Gene3D" id="2.40.160.50">
    <property type="entry name" value="membrane protein fhac: a member of the omp85/tpsb transporter family"/>
    <property type="match status" value="1"/>
</dbReference>
<dbReference type="PANTHER" id="PTHR12815">
    <property type="entry name" value="SORTING AND ASSEMBLY MACHINERY SAMM50 PROTEIN FAMILY MEMBER"/>
    <property type="match status" value="1"/>
</dbReference>
<dbReference type="EMBL" id="LT629780">
    <property type="protein sequence ID" value="SDU36710.1"/>
    <property type="molecule type" value="Genomic_DNA"/>
</dbReference>
<evidence type="ECO:0000256" key="2">
    <source>
        <dbReference type="ARBA" id="ARBA00010248"/>
    </source>
</evidence>
<dbReference type="InterPro" id="IPR039910">
    <property type="entry name" value="D15-like"/>
</dbReference>
<dbReference type="GO" id="GO:0009279">
    <property type="term" value="C:cell outer membrane"/>
    <property type="evidence" value="ECO:0007669"/>
    <property type="project" value="UniProtKB-SubCell"/>
</dbReference>
<accession>A0A1H2HXR7</accession>
<evidence type="ECO:0000259" key="13">
    <source>
        <dbReference type="Pfam" id="PF17243"/>
    </source>
</evidence>
<keyword evidence="7" id="KW-0472">Membrane</keyword>
<evidence type="ECO:0000256" key="8">
    <source>
        <dbReference type="ARBA" id="ARBA00023237"/>
    </source>
</evidence>
<dbReference type="GO" id="GO:0097347">
    <property type="term" value="C:TAM protein secretion complex"/>
    <property type="evidence" value="ECO:0007669"/>
    <property type="project" value="TreeGrafter"/>
</dbReference>
<keyword evidence="5" id="KW-0812">Transmembrane</keyword>
<dbReference type="InterPro" id="IPR000184">
    <property type="entry name" value="Bac_surfAg_D15"/>
</dbReference>
<dbReference type="Pfam" id="PF17243">
    <property type="entry name" value="POTRA_TamA_1"/>
    <property type="match status" value="1"/>
</dbReference>
<organism evidence="14 15">
    <name type="scientific">Geopseudomonas guangdongensis</name>
    <dbReference type="NCBI Taxonomy" id="1245526"/>
    <lineage>
        <taxon>Bacteria</taxon>
        <taxon>Pseudomonadati</taxon>
        <taxon>Pseudomonadota</taxon>
        <taxon>Gammaproteobacteria</taxon>
        <taxon>Pseudomonadales</taxon>
        <taxon>Pseudomonadaceae</taxon>
        <taxon>Geopseudomonas</taxon>
    </lineage>
</organism>
<feature type="domain" description="TamA POTRA" evidence="13">
    <location>
        <begin position="42"/>
        <end position="114"/>
    </location>
</feature>
<evidence type="ECO:0000256" key="1">
    <source>
        <dbReference type="ARBA" id="ARBA00004442"/>
    </source>
</evidence>
<evidence type="ECO:0000256" key="10">
    <source>
        <dbReference type="ARBA" id="ARBA00093548"/>
    </source>
</evidence>
<dbReference type="Pfam" id="PF01103">
    <property type="entry name" value="Omp85"/>
    <property type="match status" value="1"/>
</dbReference>
<evidence type="ECO:0000256" key="5">
    <source>
        <dbReference type="ARBA" id="ARBA00022692"/>
    </source>
</evidence>
<evidence type="ECO:0000256" key="3">
    <source>
        <dbReference type="ARBA" id="ARBA00015419"/>
    </source>
</evidence>
<dbReference type="STRING" id="1245526.SAMN05216580_2594"/>
<dbReference type="AlphaFoldDB" id="A0A1H2HXR7"/>
<comment type="subunit">
    <text evidence="10">Interacts with TamB to form the translocation and assembly module (TAM).</text>
</comment>
<dbReference type="InterPro" id="IPR010827">
    <property type="entry name" value="BamA/TamA_POTRA"/>
</dbReference>
<reference evidence="15" key="1">
    <citation type="submission" date="2016-10" db="EMBL/GenBank/DDBJ databases">
        <authorList>
            <person name="Varghese N."/>
            <person name="Submissions S."/>
        </authorList>
    </citation>
    <scope>NUCLEOTIDE SEQUENCE [LARGE SCALE GENOMIC DNA]</scope>
    <source>
        <strain evidence="15">CCTCC 2012022</strain>
    </source>
</reference>
<proteinExistence type="inferred from homology"/>
<protein>
    <recommendedName>
        <fullName evidence="3">Translocation and assembly module subunit TamA</fullName>
    </recommendedName>
    <alternativeName>
        <fullName evidence="9">Autotransporter assembly factor TamA</fullName>
    </alternativeName>
</protein>
<keyword evidence="4" id="KW-1134">Transmembrane beta strand</keyword>